<dbReference type="PANTHER" id="PTHR31414:SF13">
    <property type="entry name" value="TRANSMEMBRANE PROTEIN"/>
    <property type="match status" value="1"/>
</dbReference>
<evidence type="ECO:0000256" key="1">
    <source>
        <dbReference type="SAM" id="Phobius"/>
    </source>
</evidence>
<evidence type="ECO:0000256" key="2">
    <source>
        <dbReference type="SAM" id="SignalP"/>
    </source>
</evidence>
<name>A0A087GRT8_ARAAL</name>
<dbReference type="Gramene" id="KFK32590">
    <property type="protein sequence ID" value="KFK32590"/>
    <property type="gene ID" value="AALP_AA6G263100"/>
</dbReference>
<evidence type="ECO:0008006" key="5">
    <source>
        <dbReference type="Google" id="ProtNLM"/>
    </source>
</evidence>
<dbReference type="EMBL" id="CM002874">
    <property type="protein sequence ID" value="KFK32590.1"/>
    <property type="molecule type" value="Genomic_DNA"/>
</dbReference>
<dbReference type="PANTHER" id="PTHR31414">
    <property type="entry name" value="TRANSMEMBRANE PROTEIN DDB_G0292058"/>
    <property type="match status" value="1"/>
</dbReference>
<evidence type="ECO:0000313" key="4">
    <source>
        <dbReference type="Proteomes" id="UP000029120"/>
    </source>
</evidence>
<keyword evidence="2" id="KW-0732">Signal</keyword>
<gene>
    <name evidence="3" type="ordered locus">AALP_Aa6g263100</name>
</gene>
<feature type="transmembrane region" description="Helical" evidence="1">
    <location>
        <begin position="144"/>
        <end position="168"/>
    </location>
</feature>
<keyword evidence="1" id="KW-1133">Transmembrane helix</keyword>
<keyword evidence="1" id="KW-0472">Membrane</keyword>
<reference evidence="4" key="1">
    <citation type="journal article" date="2015" name="Nat. Plants">
        <title>Genome expansion of Arabis alpina linked with retrotransposition and reduced symmetric DNA methylation.</title>
        <authorList>
            <person name="Willing E.M."/>
            <person name="Rawat V."/>
            <person name="Mandakova T."/>
            <person name="Maumus F."/>
            <person name="James G.V."/>
            <person name="Nordstroem K.J."/>
            <person name="Becker C."/>
            <person name="Warthmann N."/>
            <person name="Chica C."/>
            <person name="Szarzynska B."/>
            <person name="Zytnicki M."/>
            <person name="Albani M.C."/>
            <person name="Kiefer C."/>
            <person name="Bergonzi S."/>
            <person name="Castaings L."/>
            <person name="Mateos J.L."/>
            <person name="Berns M.C."/>
            <person name="Bujdoso N."/>
            <person name="Piofczyk T."/>
            <person name="de Lorenzo L."/>
            <person name="Barrero-Sicilia C."/>
            <person name="Mateos I."/>
            <person name="Piednoel M."/>
            <person name="Hagmann J."/>
            <person name="Chen-Min-Tao R."/>
            <person name="Iglesias-Fernandez R."/>
            <person name="Schuster S.C."/>
            <person name="Alonso-Blanco C."/>
            <person name="Roudier F."/>
            <person name="Carbonero P."/>
            <person name="Paz-Ares J."/>
            <person name="Davis S.J."/>
            <person name="Pecinka A."/>
            <person name="Quesneville H."/>
            <person name="Colot V."/>
            <person name="Lysak M.A."/>
            <person name="Weigel D."/>
            <person name="Coupland G."/>
            <person name="Schneeberger K."/>
        </authorList>
    </citation>
    <scope>NUCLEOTIDE SEQUENCE [LARGE SCALE GENOMIC DNA]</scope>
    <source>
        <strain evidence="4">cv. Pajares</strain>
    </source>
</reference>
<dbReference type="AlphaFoldDB" id="A0A087GRT8"/>
<organism evidence="3 4">
    <name type="scientific">Arabis alpina</name>
    <name type="common">Alpine rock-cress</name>
    <dbReference type="NCBI Taxonomy" id="50452"/>
    <lineage>
        <taxon>Eukaryota</taxon>
        <taxon>Viridiplantae</taxon>
        <taxon>Streptophyta</taxon>
        <taxon>Embryophyta</taxon>
        <taxon>Tracheophyta</taxon>
        <taxon>Spermatophyta</taxon>
        <taxon>Magnoliopsida</taxon>
        <taxon>eudicotyledons</taxon>
        <taxon>Gunneridae</taxon>
        <taxon>Pentapetalae</taxon>
        <taxon>rosids</taxon>
        <taxon>malvids</taxon>
        <taxon>Brassicales</taxon>
        <taxon>Brassicaceae</taxon>
        <taxon>Arabideae</taxon>
        <taxon>Arabis</taxon>
    </lineage>
</organism>
<protein>
    <recommendedName>
        <fullName evidence="5">Transmembrane protein</fullName>
    </recommendedName>
</protein>
<proteinExistence type="predicted"/>
<dbReference type="eggNOG" id="ENOG502QUH4">
    <property type="taxonomic scope" value="Eukaryota"/>
</dbReference>
<keyword evidence="1" id="KW-0812">Transmembrane</keyword>
<dbReference type="GO" id="GO:0005886">
    <property type="term" value="C:plasma membrane"/>
    <property type="evidence" value="ECO:0007669"/>
    <property type="project" value="TreeGrafter"/>
</dbReference>
<accession>A0A087GRT8</accession>
<feature type="signal peptide" evidence="2">
    <location>
        <begin position="1"/>
        <end position="18"/>
    </location>
</feature>
<dbReference type="OMA" id="TFWIIYA"/>
<feature type="transmembrane region" description="Helical" evidence="1">
    <location>
        <begin position="258"/>
        <end position="277"/>
    </location>
</feature>
<feature type="transmembrane region" description="Helical" evidence="1">
    <location>
        <begin position="284"/>
        <end position="310"/>
    </location>
</feature>
<dbReference type="InterPro" id="IPR040283">
    <property type="entry name" value="DDB_G0292058-like"/>
</dbReference>
<keyword evidence="4" id="KW-1185">Reference proteome</keyword>
<dbReference type="Proteomes" id="UP000029120">
    <property type="component" value="Chromosome 6"/>
</dbReference>
<dbReference type="GO" id="GO:0009506">
    <property type="term" value="C:plasmodesma"/>
    <property type="evidence" value="ECO:0007669"/>
    <property type="project" value="TreeGrafter"/>
</dbReference>
<dbReference type="OrthoDB" id="1937321at2759"/>
<feature type="transmembrane region" description="Helical" evidence="1">
    <location>
        <begin position="495"/>
        <end position="518"/>
    </location>
</feature>
<feature type="chain" id="PRO_5001822417" description="Transmembrane protein" evidence="2">
    <location>
        <begin position="19"/>
        <end position="543"/>
    </location>
</feature>
<feature type="transmembrane region" description="Helical" evidence="1">
    <location>
        <begin position="107"/>
        <end position="132"/>
    </location>
</feature>
<evidence type="ECO:0000313" key="3">
    <source>
        <dbReference type="EMBL" id="KFK32590.1"/>
    </source>
</evidence>
<sequence>MALVLLCFFFTALSLAYGAPTIHIPPTQPPTASEKTWLENPTMKFITAETPLYGPTYNNSQVIEDASVALAAQRTFRKDPLNGFQRYTGGWNISNHHYWASVSYTAVHLFVVATVWFLGFGICLLVICVCHICHRNKSIGYSNVAYVVSLIFLLFFTLIAIIGCVLLYSGQVRYNKSTTETLAYVMSQADSTVSQLRAISDNLASAKQAGVLQVSLPANVQTEIDQIGAKLNSSVATITEKTTNSSNDIRQFLDSVRVALIVVSIVMLIVTFLGLASSILGMQVIVYTLVILGWILVTGTFILSGTFLLLHNATTDTCVAMSEWVERPASNTALDEILPCTDNATAQETLMRSREVTGQLVELINTVISNVSNINFSPVFVPMYYNQSGPLLPMLCNPFNHDLTDRPCSPGELDLNNATQAWSSFVCQVSPNGTCATTGRLTPVLYGQMTSCVTISTGLIRDAPFLVQLQDCSYAKQTFRDITNEHCPGLQRYGYWVYVGLSILSTAVMLSLMFWIIYGRERWHRKQALPEFAETKEIVRVNF</sequence>